<evidence type="ECO:0000259" key="4">
    <source>
        <dbReference type="Pfam" id="PF01464"/>
    </source>
</evidence>
<keyword evidence="3" id="KW-0812">Transmembrane</keyword>
<dbReference type="OrthoDB" id="28713at2"/>
<keyword evidence="2" id="KW-0175">Coiled coil</keyword>
<evidence type="ECO:0000256" key="2">
    <source>
        <dbReference type="SAM" id="Coils"/>
    </source>
</evidence>
<feature type="transmembrane region" description="Helical" evidence="3">
    <location>
        <begin position="623"/>
        <end position="646"/>
    </location>
</feature>
<dbReference type="InterPro" id="IPR023346">
    <property type="entry name" value="Lysozyme-like_dom_sf"/>
</dbReference>
<dbReference type="SUPFAM" id="SSF53955">
    <property type="entry name" value="Lysozyme-like"/>
    <property type="match status" value="1"/>
</dbReference>
<keyword evidence="1" id="KW-1188">Viral release from host cell</keyword>
<dbReference type="InterPro" id="IPR010090">
    <property type="entry name" value="Phage_tape_meas"/>
</dbReference>
<evidence type="ECO:0000313" key="7">
    <source>
        <dbReference type="Proteomes" id="UP000228754"/>
    </source>
</evidence>
<dbReference type="PANTHER" id="PTHR37813:SF1">
    <property type="entry name" value="FELS-2 PROPHAGE PROTEIN"/>
    <property type="match status" value="1"/>
</dbReference>
<dbReference type="PANTHER" id="PTHR37813">
    <property type="entry name" value="FELS-2 PROPHAGE PROTEIN"/>
    <property type="match status" value="1"/>
</dbReference>
<feature type="domain" description="Phage tail tape measure protein" evidence="5">
    <location>
        <begin position="207"/>
        <end position="405"/>
    </location>
</feature>
<gene>
    <name evidence="6" type="ORF">CEY02_21135</name>
</gene>
<sequence>MTQAIGNMVAKVNLDDSGFNRGITGLQRQLRLTNSEMKASAAIYKNTGDKSKQLQSQVEGLNNKYRLQGRIVQEHRKRYEQLVREKGRDARETQIHARKLNDSIAVHQKLEKELRDVSKEFEHLQSTGNKAAGVFSVFKKNAGEVSEELQSVYSAAGMAGKALTGIGVAGTVAIGGAVKVAADFEKAMSRVGAVANASSVEMDRLTETARHLGATTQFTDGQVAEGMQYLAMAGYKTNNIIGAMPGLLATAAAGQTDLGVTADIVSDILTEFHIAAEDTNRVADAMTYTFTNSNATLEQIGQTMKYAAPAAKTAGVSMEELAAATGIMANSGIKADMAGTALRSTLTRLAAPPKPAGNAIHELGLSITDANGRMKPLSNIIDQINEKTKNYTETEKIRIAKQLAGQHALSGFITLLHAGGDKIDKFTKQIENSGGIAEKVANDQMDNLAGSMEYLRAAVNNAVITLGNQFIPVIRATTDGLTKIVNWFDHLPPSVMQTIAVTGAAVTAFSLIGGASLLLLSLIPRMAEGWRVLRTAGTYLTGTVRGSSASLGVYTTQVTAAGVASRTAATGINTAAASTAVMSTRMGRLQQNTGLATTRMGRLNQTATRTSRTMRGLGGASRIAGGGLMMFGGPMGMIGGLALSFLPEILKFGKGIVMAGVNAVKSAGGFLKLAKGGFGLFNILKKGAGVVSLLRGGLSLLGGPVGMLITGVTLLGEAGFKYYDNLQKRVLPATIDFGDKVSESTSKAVNAYTDMETKANAKLDNLYLNQTKITDKIADNMNKRFSKMADTIKKGYQDSADKSLEVLGDFYSKNNSLKKKDEQNILNKIKTGNEKKQKQIEKYESRVKKIYDKAAKEHRELTQKEWDEVKGITQKMSKEIETALTKSKDEQTLISKKLKEESSNLSAKQAAATVKNSKSAKDKVISNAKKQYNAVVKAADDQYYVKGTITKKEHDATVKAAKDQRDKTIKEAEKSHKGVVKEAKKQAQGHIDQVDWETGEVLDGWNTFLVDLAGVVNTITDGINKVLEFMHIPTIPEWKPKGYGSKKDAAKHSYAKGTDYHPGGRALVGEEGYELAHTPGIGTYMVGVGGPQIWDLPRGTSVLPHDQSKKITSQGLPGYAGGVGDFFKKGVKKAGEVVGKVKDFGSDIFDLVMAGPKKIISNIFGGLIPFKTGKGINGLGTGILKTIQKGALGFLTKSLGDFGGDGGSFKGVGGSAAVKKWVAQAISITGISPSYAKALETIAMKESSGNPTLVNRWDSNWKAGHPSQGLMQFIPTTFAAYKKPGYGNIKHPVHQIVAAINYLNKRYGGIYNHPGLKSMARGGPYIGYASGGVIDNHQIAQLGENGWREYAITTEPKYRKRSLQLYSNLGKELGVPSFGDGMISTALQMLDRISNKGDKPQSRQQDAPNMRQMIENQNKQIGLMAQQIDLLSQGLMMMQKGFEQLISKDSNNYMDGRKLDQTTGERYRQQAFMSGVR</sequence>
<evidence type="ECO:0000259" key="5">
    <source>
        <dbReference type="Pfam" id="PF10145"/>
    </source>
</evidence>
<dbReference type="NCBIfam" id="TIGR01760">
    <property type="entry name" value="tape_meas_TP901"/>
    <property type="match status" value="1"/>
</dbReference>
<keyword evidence="3" id="KW-1133">Transmembrane helix</keyword>
<evidence type="ECO:0000313" key="6">
    <source>
        <dbReference type="EMBL" id="PCK14774.1"/>
    </source>
</evidence>
<name>A0A2A5IBM1_BACPU</name>
<dbReference type="Proteomes" id="UP000228754">
    <property type="component" value="Unassembled WGS sequence"/>
</dbReference>
<comment type="caution">
    <text evidence="6">The sequence shown here is derived from an EMBL/GenBank/DDBJ whole genome shotgun (WGS) entry which is preliminary data.</text>
</comment>
<dbReference type="CDD" id="cd13402">
    <property type="entry name" value="LT_TF-like"/>
    <property type="match status" value="1"/>
</dbReference>
<evidence type="ECO:0000256" key="1">
    <source>
        <dbReference type="ARBA" id="ARBA00022612"/>
    </source>
</evidence>
<feature type="domain" description="Transglycosylase SLT" evidence="4">
    <location>
        <begin position="1238"/>
        <end position="1341"/>
    </location>
</feature>
<dbReference type="Pfam" id="PF01464">
    <property type="entry name" value="SLT"/>
    <property type="match status" value="1"/>
</dbReference>
<keyword evidence="3" id="KW-0472">Membrane</keyword>
<dbReference type="EMBL" id="NKHG01000255">
    <property type="protein sequence ID" value="PCK14774.1"/>
    <property type="molecule type" value="Genomic_DNA"/>
</dbReference>
<dbReference type="Pfam" id="PF10145">
    <property type="entry name" value="PhageMin_Tail"/>
    <property type="match status" value="1"/>
</dbReference>
<feature type="coiled-coil region" evidence="2">
    <location>
        <begin position="826"/>
        <end position="860"/>
    </location>
</feature>
<accession>A0A2A5IBM1</accession>
<protein>
    <submittedName>
        <fullName evidence="6">Phage tail tape measure protein</fullName>
    </submittedName>
</protein>
<dbReference type="InterPro" id="IPR008258">
    <property type="entry name" value="Transglycosylase_SLT_dom_1"/>
</dbReference>
<evidence type="ECO:0000256" key="3">
    <source>
        <dbReference type="SAM" id="Phobius"/>
    </source>
</evidence>
<dbReference type="Gene3D" id="1.10.530.10">
    <property type="match status" value="1"/>
</dbReference>
<organism evidence="6 7">
    <name type="scientific">Bacillus pumilus</name>
    <name type="common">Bacillus mesentericus</name>
    <dbReference type="NCBI Taxonomy" id="1408"/>
    <lineage>
        <taxon>Bacteria</taxon>
        <taxon>Bacillati</taxon>
        <taxon>Bacillota</taxon>
        <taxon>Bacilli</taxon>
        <taxon>Bacillales</taxon>
        <taxon>Bacillaceae</taxon>
        <taxon>Bacillus</taxon>
    </lineage>
</organism>
<reference evidence="6 7" key="1">
    <citation type="submission" date="2017-06" db="EMBL/GenBank/DDBJ databases">
        <title>Draft Genome Sequence of Bacillus sp Strain 36R Isolated from saline sediment at Atanasia, Sonora, Mexico.</title>
        <authorList>
            <person name="Sanchez Diaz R."/>
            <person name="Quiroz Macias M.E."/>
            <person name="Ibarra Gamez J.C."/>
            <person name="Enciso Ibarra J."/>
            <person name="Gomez Gil B."/>
            <person name="Galaviz Silva L."/>
        </authorList>
    </citation>
    <scope>NUCLEOTIDE SEQUENCE [LARGE SCALE GENOMIC DNA]</scope>
    <source>
        <strain evidence="6 7">36R_ATNSAL</strain>
    </source>
</reference>
<proteinExistence type="predicted"/>
<feature type="coiled-coil region" evidence="2">
    <location>
        <begin position="100"/>
        <end position="127"/>
    </location>
</feature>
<feature type="transmembrane region" description="Helical" evidence="3">
    <location>
        <begin position="499"/>
        <end position="523"/>
    </location>
</feature>